<dbReference type="InterPro" id="IPR006634">
    <property type="entry name" value="TLC-dom"/>
</dbReference>
<proteinExistence type="inferred from homology"/>
<dbReference type="InterPro" id="IPR016439">
    <property type="entry name" value="Lag1/Lac1-like"/>
</dbReference>
<keyword evidence="5 6" id="KW-0472">Membrane</keyword>
<feature type="region of interest" description="Disordered" evidence="7">
    <location>
        <begin position="395"/>
        <end position="429"/>
    </location>
</feature>
<dbReference type="AlphaFoldDB" id="A0AAN6NBK6"/>
<feature type="transmembrane region" description="Helical" evidence="8">
    <location>
        <begin position="115"/>
        <end position="138"/>
    </location>
</feature>
<reference evidence="11" key="1">
    <citation type="journal article" date="2023" name="Mol. Phylogenet. Evol.">
        <title>Genome-scale phylogeny and comparative genomics of the fungal order Sordariales.</title>
        <authorList>
            <person name="Hensen N."/>
            <person name="Bonometti L."/>
            <person name="Westerberg I."/>
            <person name="Brannstrom I.O."/>
            <person name="Guillou S."/>
            <person name="Cros-Aarteil S."/>
            <person name="Calhoun S."/>
            <person name="Haridas S."/>
            <person name="Kuo A."/>
            <person name="Mondo S."/>
            <person name="Pangilinan J."/>
            <person name="Riley R."/>
            <person name="LaButti K."/>
            <person name="Andreopoulos B."/>
            <person name="Lipzen A."/>
            <person name="Chen C."/>
            <person name="Yan M."/>
            <person name="Daum C."/>
            <person name="Ng V."/>
            <person name="Clum A."/>
            <person name="Steindorff A."/>
            <person name="Ohm R.A."/>
            <person name="Martin F."/>
            <person name="Silar P."/>
            <person name="Natvig D.O."/>
            <person name="Lalanne C."/>
            <person name="Gautier V."/>
            <person name="Ament-Velasquez S.L."/>
            <person name="Kruys A."/>
            <person name="Hutchinson M.I."/>
            <person name="Powell A.J."/>
            <person name="Barry K."/>
            <person name="Miller A.N."/>
            <person name="Grigoriev I.V."/>
            <person name="Debuchy R."/>
            <person name="Gladieux P."/>
            <person name="Hiltunen Thoren M."/>
            <person name="Johannesson H."/>
        </authorList>
    </citation>
    <scope>NUCLEOTIDE SEQUENCE [LARGE SCALE GENOMIC DNA]</scope>
    <source>
        <strain evidence="11">CBS 340.73</strain>
    </source>
</reference>
<protein>
    <submittedName>
        <fullName evidence="10">TLC domain-containing protein</fullName>
    </submittedName>
</protein>
<feature type="region of interest" description="Disordered" evidence="7">
    <location>
        <begin position="1"/>
        <end position="21"/>
    </location>
</feature>
<comment type="subcellular location">
    <subcellularLocation>
        <location evidence="1">Membrane</location>
        <topology evidence="1">Multi-pass membrane protein</topology>
    </subcellularLocation>
</comment>
<keyword evidence="11" id="KW-1185">Reference proteome</keyword>
<feature type="compositionally biased region" description="Polar residues" evidence="7">
    <location>
        <begin position="1"/>
        <end position="10"/>
    </location>
</feature>
<evidence type="ECO:0000256" key="6">
    <source>
        <dbReference type="PROSITE-ProRule" id="PRU00205"/>
    </source>
</evidence>
<feature type="transmembrane region" description="Helical" evidence="8">
    <location>
        <begin position="68"/>
        <end position="85"/>
    </location>
</feature>
<dbReference type="EMBL" id="MU853771">
    <property type="protein sequence ID" value="KAK3942760.1"/>
    <property type="molecule type" value="Genomic_DNA"/>
</dbReference>
<evidence type="ECO:0000256" key="1">
    <source>
        <dbReference type="ARBA" id="ARBA00004141"/>
    </source>
</evidence>
<feature type="domain" description="TLC" evidence="9">
    <location>
        <begin position="153"/>
        <end position="391"/>
    </location>
</feature>
<dbReference type="GO" id="GO:0050291">
    <property type="term" value="F:sphingosine N-acyltransferase activity"/>
    <property type="evidence" value="ECO:0007669"/>
    <property type="project" value="InterPro"/>
</dbReference>
<organism evidence="10 11">
    <name type="scientific">Diplogelasinospora grovesii</name>
    <dbReference type="NCBI Taxonomy" id="303347"/>
    <lineage>
        <taxon>Eukaryota</taxon>
        <taxon>Fungi</taxon>
        <taxon>Dikarya</taxon>
        <taxon>Ascomycota</taxon>
        <taxon>Pezizomycotina</taxon>
        <taxon>Sordariomycetes</taxon>
        <taxon>Sordariomycetidae</taxon>
        <taxon>Sordariales</taxon>
        <taxon>Diplogelasinosporaceae</taxon>
        <taxon>Diplogelasinospora</taxon>
    </lineage>
</organism>
<evidence type="ECO:0000259" key="9">
    <source>
        <dbReference type="PROSITE" id="PS50922"/>
    </source>
</evidence>
<comment type="similarity">
    <text evidence="2">Belongs to the sphingosine N-acyltransferase family.</text>
</comment>
<feature type="transmembrane region" description="Helical" evidence="8">
    <location>
        <begin position="197"/>
        <end position="219"/>
    </location>
</feature>
<dbReference type="Proteomes" id="UP001303473">
    <property type="component" value="Unassembled WGS sequence"/>
</dbReference>
<feature type="transmembrane region" description="Helical" evidence="8">
    <location>
        <begin position="364"/>
        <end position="386"/>
    </location>
</feature>
<accession>A0AAN6NBK6</accession>
<evidence type="ECO:0000256" key="3">
    <source>
        <dbReference type="ARBA" id="ARBA00022692"/>
    </source>
</evidence>
<evidence type="ECO:0000256" key="4">
    <source>
        <dbReference type="ARBA" id="ARBA00022989"/>
    </source>
</evidence>
<evidence type="ECO:0000256" key="2">
    <source>
        <dbReference type="ARBA" id="ARBA00009808"/>
    </source>
</evidence>
<evidence type="ECO:0000256" key="5">
    <source>
        <dbReference type="ARBA" id="ARBA00023136"/>
    </source>
</evidence>
<dbReference type="SMART" id="SM00724">
    <property type="entry name" value="TLC"/>
    <property type="match status" value="1"/>
</dbReference>
<dbReference type="PROSITE" id="PS50922">
    <property type="entry name" value="TLC"/>
    <property type="match status" value="1"/>
</dbReference>
<dbReference type="PANTHER" id="PTHR12560">
    <property type="entry name" value="LONGEVITY ASSURANCE FACTOR 1 LAG1"/>
    <property type="match status" value="1"/>
</dbReference>
<comment type="caution">
    <text evidence="10">The sequence shown here is derived from an EMBL/GenBank/DDBJ whole genome shotgun (WGS) entry which is preliminary data.</text>
</comment>
<dbReference type="GO" id="GO:0016020">
    <property type="term" value="C:membrane"/>
    <property type="evidence" value="ECO:0007669"/>
    <property type="project" value="UniProtKB-SubCell"/>
</dbReference>
<gene>
    <name evidence="10" type="ORF">QBC46DRAFT_379364</name>
</gene>
<dbReference type="PANTHER" id="PTHR12560:SF0">
    <property type="entry name" value="LD18904P"/>
    <property type="match status" value="1"/>
</dbReference>
<keyword evidence="3 6" id="KW-0812">Transmembrane</keyword>
<feature type="transmembrane region" description="Helical" evidence="8">
    <location>
        <begin position="277"/>
        <end position="297"/>
    </location>
</feature>
<evidence type="ECO:0000313" key="11">
    <source>
        <dbReference type="Proteomes" id="UP001303473"/>
    </source>
</evidence>
<sequence length="476" mass="54663">MDVKTENGTATPKAPSTRPAVITRNSSMNGPLYRQAENKKNIVTRRVMKRKEDGWVKSLARWLVENQIGLSFNLLALLFLAHFLFSKAQPFTYKFFTLCYYNPNTGKYAAGLEDFYFMVFCVVLFTGLRALFMEHLLAPLARHWGITQAKTITRFSEQAWLLIYCCVVWPLGMYIYTNSPYFLNMAELWTNWPDRELTGVMKGYMLAQWSFWIQQVLVIHIEERRKDHWQMLTHHFITIILIASAYAYHQTRVGNLILVLMDVVDLFLPLGKCLKYLGYTTACDIFFGMFMVSWFIARHVLYMMTCWSVHVDAARLIPNVCYSGSMDNLTGPFSTPEEGYSHVLEPFVNPTGIVCFNDNIRNSFLASLLFLQVLTLMWFVVIVRVAMKVLKGGSPEDLRSGDEAEEDEGEEEVDSDEEVTQSPQPLEEEVGVEAIDLKRRVHAKRVSVTSTTGVSLPGHSDRRELLNRIGCEKQIE</sequence>
<feature type="transmembrane region" description="Helical" evidence="8">
    <location>
        <begin position="159"/>
        <end position="177"/>
    </location>
</feature>
<evidence type="ECO:0000313" key="10">
    <source>
        <dbReference type="EMBL" id="KAK3942760.1"/>
    </source>
</evidence>
<evidence type="ECO:0000256" key="7">
    <source>
        <dbReference type="SAM" id="MobiDB-lite"/>
    </source>
</evidence>
<feature type="compositionally biased region" description="Acidic residues" evidence="7">
    <location>
        <begin position="403"/>
        <end position="419"/>
    </location>
</feature>
<feature type="transmembrane region" description="Helical" evidence="8">
    <location>
        <begin position="231"/>
        <end position="247"/>
    </location>
</feature>
<name>A0AAN6NBK6_9PEZI</name>
<dbReference type="GO" id="GO:0046513">
    <property type="term" value="P:ceramide biosynthetic process"/>
    <property type="evidence" value="ECO:0007669"/>
    <property type="project" value="InterPro"/>
</dbReference>
<dbReference type="Pfam" id="PF03798">
    <property type="entry name" value="TRAM_LAG1_CLN8"/>
    <property type="match status" value="1"/>
</dbReference>
<keyword evidence="4 8" id="KW-1133">Transmembrane helix</keyword>
<evidence type="ECO:0000256" key="8">
    <source>
        <dbReference type="SAM" id="Phobius"/>
    </source>
</evidence>
<dbReference type="PIRSF" id="PIRSF005225">
    <property type="entry name" value="LAG1_LAC1"/>
    <property type="match status" value="1"/>
</dbReference>